<evidence type="ECO:0000256" key="4">
    <source>
        <dbReference type="ARBA" id="ARBA00022692"/>
    </source>
</evidence>
<evidence type="ECO:0000259" key="8">
    <source>
        <dbReference type="PROSITE" id="PS50928"/>
    </source>
</evidence>
<dbReference type="Proteomes" id="UP000054709">
    <property type="component" value="Unassembled WGS sequence"/>
</dbReference>
<keyword evidence="3" id="KW-1003">Cell membrane</keyword>
<dbReference type="SUPFAM" id="SSF161098">
    <property type="entry name" value="MetI-like"/>
    <property type="match status" value="1"/>
</dbReference>
<dbReference type="GO" id="GO:0055085">
    <property type="term" value="P:transmembrane transport"/>
    <property type="evidence" value="ECO:0007669"/>
    <property type="project" value="InterPro"/>
</dbReference>
<dbReference type="EMBL" id="LCZJ02000019">
    <property type="protein sequence ID" value="KTD86750.1"/>
    <property type="molecule type" value="Genomic_DNA"/>
</dbReference>
<feature type="transmembrane region" description="Helical" evidence="7">
    <location>
        <begin position="90"/>
        <end position="111"/>
    </location>
</feature>
<gene>
    <name evidence="9" type="ORF">UQ64_15000</name>
</gene>
<dbReference type="GO" id="GO:0005886">
    <property type="term" value="C:plasma membrane"/>
    <property type="evidence" value="ECO:0007669"/>
    <property type="project" value="UniProtKB-SubCell"/>
</dbReference>
<proteinExistence type="inferred from homology"/>
<evidence type="ECO:0000256" key="6">
    <source>
        <dbReference type="ARBA" id="ARBA00023136"/>
    </source>
</evidence>
<dbReference type="PANTHER" id="PTHR43744">
    <property type="entry name" value="ABC TRANSPORTER PERMEASE PROTEIN MG189-RELATED-RELATED"/>
    <property type="match status" value="1"/>
</dbReference>
<evidence type="ECO:0000256" key="3">
    <source>
        <dbReference type="ARBA" id="ARBA00022475"/>
    </source>
</evidence>
<dbReference type="AlphaFoldDB" id="A0A0W1AZK7"/>
<accession>A0A0W1AZK7</accession>
<evidence type="ECO:0000256" key="5">
    <source>
        <dbReference type="ARBA" id="ARBA00022989"/>
    </source>
</evidence>
<keyword evidence="5 7" id="KW-1133">Transmembrane helix</keyword>
<feature type="transmembrane region" description="Helical" evidence="7">
    <location>
        <begin position="162"/>
        <end position="180"/>
    </location>
</feature>
<dbReference type="PROSITE" id="PS50928">
    <property type="entry name" value="ABC_TM1"/>
    <property type="match status" value="1"/>
</dbReference>
<feature type="transmembrane region" description="Helical" evidence="7">
    <location>
        <begin position="120"/>
        <end position="142"/>
    </location>
</feature>
<feature type="domain" description="ABC transmembrane type-1" evidence="8">
    <location>
        <begin position="86"/>
        <end position="277"/>
    </location>
</feature>
<dbReference type="Gene3D" id="1.10.3720.10">
    <property type="entry name" value="MetI-like"/>
    <property type="match status" value="1"/>
</dbReference>
<dbReference type="PANTHER" id="PTHR43744:SF6">
    <property type="entry name" value="ABC TRANSPORTER PERMEASE PROTEIN YESQ-RELATED"/>
    <property type="match status" value="1"/>
</dbReference>
<name>A0A0W1AZK7_9BACL</name>
<feature type="transmembrane region" description="Helical" evidence="7">
    <location>
        <begin position="22"/>
        <end position="47"/>
    </location>
</feature>
<evidence type="ECO:0000256" key="1">
    <source>
        <dbReference type="ARBA" id="ARBA00004651"/>
    </source>
</evidence>
<evidence type="ECO:0000256" key="7">
    <source>
        <dbReference type="RuleBase" id="RU363032"/>
    </source>
</evidence>
<dbReference type="Pfam" id="PF00528">
    <property type="entry name" value="BPD_transp_1"/>
    <property type="match status" value="1"/>
</dbReference>
<organism evidence="9 10">
    <name type="scientific">Paenibacillus etheri</name>
    <dbReference type="NCBI Taxonomy" id="1306852"/>
    <lineage>
        <taxon>Bacteria</taxon>
        <taxon>Bacillati</taxon>
        <taxon>Bacillota</taxon>
        <taxon>Bacilli</taxon>
        <taxon>Bacillales</taxon>
        <taxon>Paenibacillaceae</taxon>
        <taxon>Paenibacillus</taxon>
    </lineage>
</organism>
<keyword evidence="10" id="KW-1185">Reference proteome</keyword>
<comment type="subcellular location">
    <subcellularLocation>
        <location evidence="1 7">Cell membrane</location>
        <topology evidence="1 7">Multi-pass membrane protein</topology>
    </subcellularLocation>
</comment>
<evidence type="ECO:0000256" key="2">
    <source>
        <dbReference type="ARBA" id="ARBA00022448"/>
    </source>
</evidence>
<feature type="transmembrane region" description="Helical" evidence="7">
    <location>
        <begin position="201"/>
        <end position="226"/>
    </location>
</feature>
<evidence type="ECO:0000313" key="9">
    <source>
        <dbReference type="EMBL" id="KTD86750.1"/>
    </source>
</evidence>
<dbReference type="CDD" id="cd06261">
    <property type="entry name" value="TM_PBP2"/>
    <property type="match status" value="1"/>
</dbReference>
<dbReference type="InterPro" id="IPR000515">
    <property type="entry name" value="MetI-like"/>
</dbReference>
<sequence length="294" mass="33436">MKTKEAFGIIGNIEYRSPWVRVLYWCMFILMIVLAAVCILPPVWIMVSSLKDIKEFYAIPPTLIPRSFNVGKLWETWQEFDFLSYYLNTAYLAAGSVIFCLTFNGLAGYFFSKLKPRGSALLFALIVWTMMVPNTVGMVPLFKNLIDFPLLHLNLTNTYWPMWFMAAVNPVVILIFKNFFDTIPLALLEAAKIDGASTIGIFIRVILPLSGPVMATITILTMNSVWQDFFWPFMVLKDKSTWSVIVAIYNLKATLPQDIQFIALTFAILPPIILFIFFQKYIMNGQSLGGSIKG</sequence>
<dbReference type="RefSeq" id="WP_060623638.1">
    <property type="nucleotide sequence ID" value="NZ_LCZJ02000019.1"/>
</dbReference>
<comment type="similarity">
    <text evidence="7">Belongs to the binding-protein-dependent transport system permease family.</text>
</comment>
<feature type="transmembrane region" description="Helical" evidence="7">
    <location>
        <begin position="259"/>
        <end position="278"/>
    </location>
</feature>
<protein>
    <recommendedName>
        <fullName evidence="8">ABC transmembrane type-1 domain-containing protein</fullName>
    </recommendedName>
</protein>
<dbReference type="InterPro" id="IPR035906">
    <property type="entry name" value="MetI-like_sf"/>
</dbReference>
<comment type="caution">
    <text evidence="9">The sequence shown here is derived from an EMBL/GenBank/DDBJ whole genome shotgun (WGS) entry which is preliminary data.</text>
</comment>
<evidence type="ECO:0000313" key="10">
    <source>
        <dbReference type="Proteomes" id="UP000054709"/>
    </source>
</evidence>
<dbReference type="OrthoDB" id="9794684at2"/>
<reference evidence="9 10" key="1">
    <citation type="journal article" date="2015" name="Int. Biodeterior. Biodegradation">
        <title>Physiological and genetic screening methods for the isolation of methyl tert-butyl ether-degrading bacteria for bioremediation purposes.</title>
        <authorList>
            <person name="Guisado I.M."/>
            <person name="Purswani J."/>
            <person name="Gonzalez Lopez J."/>
            <person name="Pozo C."/>
        </authorList>
    </citation>
    <scope>NUCLEOTIDE SEQUENCE [LARGE SCALE GENOMIC DNA]</scope>
    <source>
        <strain evidence="9 10">SH7</strain>
    </source>
</reference>
<keyword evidence="4 7" id="KW-0812">Transmembrane</keyword>
<keyword evidence="6 7" id="KW-0472">Membrane</keyword>
<keyword evidence="2 7" id="KW-0813">Transport</keyword>